<dbReference type="PANTHER" id="PTHR12274">
    <property type="entry name" value="GRANULIN"/>
    <property type="match status" value="1"/>
</dbReference>
<dbReference type="Proteomes" id="UP001108240">
    <property type="component" value="Unplaced"/>
</dbReference>
<dbReference type="Gene3D" id="2.10.25.160">
    <property type="entry name" value="Granulin"/>
    <property type="match status" value="1"/>
</dbReference>
<dbReference type="AlphaFoldDB" id="A0A8C1ECK3"/>
<name>A0A8C1ECK3_CYPCA</name>
<dbReference type="GeneTree" id="ENSGT00470000042293"/>
<feature type="domain" description="Granulins" evidence="5">
    <location>
        <begin position="88"/>
        <end position="139"/>
    </location>
</feature>
<evidence type="ECO:0000259" key="5">
    <source>
        <dbReference type="SMART" id="SM00277"/>
    </source>
</evidence>
<comment type="similarity">
    <text evidence="2">Belongs to the granulin family.</text>
</comment>
<dbReference type="Pfam" id="PF00396">
    <property type="entry name" value="Granulin"/>
    <property type="match status" value="1"/>
</dbReference>
<evidence type="ECO:0000256" key="4">
    <source>
        <dbReference type="ARBA" id="ARBA00023157"/>
    </source>
</evidence>
<sequence length="207" mass="22540">MGHRVTAVIACKGFAVGGAMCTYIRGTVRTSQDITASSKTIHTRGDPDSKMVPVLMLLMAALVAADEPMMDLSGPLESDSPSVSVVYCNARTTCPSRTTCCRSPFGVWYCCPFLMGQCCRDGRHCCRHGYRCDSTSTLCLRGWLRLPSSAEPATKAIQKTQSVPFDQALKWQSQTETVHCDGNLYCSTEQFCCKTAAGQWGCCSEMV</sequence>
<dbReference type="SUPFAM" id="SSF57277">
    <property type="entry name" value="Granulin repeat"/>
    <property type="match status" value="2"/>
</dbReference>
<evidence type="ECO:0000313" key="7">
    <source>
        <dbReference type="Proteomes" id="UP001108240"/>
    </source>
</evidence>
<dbReference type="InterPro" id="IPR037277">
    <property type="entry name" value="Granulin_sf"/>
</dbReference>
<accession>A0A8C1ECK3</accession>
<accession>A0A8C1HUA6</accession>
<dbReference type="SMART" id="SM00277">
    <property type="entry name" value="GRAN"/>
    <property type="match status" value="1"/>
</dbReference>
<organism evidence="6 7">
    <name type="scientific">Cyprinus carpio carpio</name>
    <dbReference type="NCBI Taxonomy" id="630221"/>
    <lineage>
        <taxon>Eukaryota</taxon>
        <taxon>Metazoa</taxon>
        <taxon>Chordata</taxon>
        <taxon>Craniata</taxon>
        <taxon>Vertebrata</taxon>
        <taxon>Euteleostomi</taxon>
        <taxon>Actinopterygii</taxon>
        <taxon>Neopterygii</taxon>
        <taxon>Teleostei</taxon>
        <taxon>Ostariophysi</taxon>
        <taxon>Cypriniformes</taxon>
        <taxon>Cyprinidae</taxon>
        <taxon>Cyprininae</taxon>
        <taxon>Cyprinus</taxon>
    </lineage>
</organism>
<keyword evidence="4" id="KW-1015">Disulfide bond</keyword>
<dbReference type="Ensembl" id="ENSCCRT00000081976.2">
    <property type="protein sequence ID" value="ENSCCRP00000075633.2"/>
    <property type="gene ID" value="ENSCCRG00000040863.2"/>
</dbReference>
<keyword evidence="7" id="KW-1185">Reference proteome</keyword>
<comment type="subcellular location">
    <subcellularLocation>
        <location evidence="1">Secreted</location>
    </subcellularLocation>
</comment>
<evidence type="ECO:0000313" key="6">
    <source>
        <dbReference type="Ensembl" id="ENSCCRP00000075633.2"/>
    </source>
</evidence>
<protein>
    <recommendedName>
        <fullName evidence="5">Granulins domain-containing protein</fullName>
    </recommendedName>
</protein>
<dbReference type="Ensembl" id="ENSCCRT00000139249.1">
    <property type="protein sequence ID" value="ENSCCRP00000132884.1"/>
    <property type="gene ID" value="ENSCCRG00000040863.2"/>
</dbReference>
<dbReference type="GO" id="GO:0005576">
    <property type="term" value="C:extracellular region"/>
    <property type="evidence" value="ECO:0007669"/>
    <property type="project" value="UniProtKB-SubCell"/>
</dbReference>
<keyword evidence="3" id="KW-0964">Secreted</keyword>
<dbReference type="InterPro" id="IPR039036">
    <property type="entry name" value="Granulin_fam"/>
</dbReference>
<evidence type="ECO:0000256" key="1">
    <source>
        <dbReference type="ARBA" id="ARBA00004613"/>
    </source>
</evidence>
<dbReference type="Ensembl" id="ENSCCRT00000081966.2">
    <property type="protein sequence ID" value="ENSCCRP00000075624.2"/>
    <property type="gene ID" value="ENSCCRG00000040863.2"/>
</dbReference>
<dbReference type="PANTHER" id="PTHR12274:SF3">
    <property type="entry name" value="PROGRANULIN"/>
    <property type="match status" value="1"/>
</dbReference>
<reference evidence="6" key="1">
    <citation type="submission" date="2025-05" db="UniProtKB">
        <authorList>
            <consortium name="Ensembl"/>
        </authorList>
    </citation>
    <scope>IDENTIFICATION</scope>
</reference>
<proteinExistence type="inferred from homology"/>
<evidence type="ECO:0000256" key="3">
    <source>
        <dbReference type="ARBA" id="ARBA00022525"/>
    </source>
</evidence>
<evidence type="ECO:0000256" key="2">
    <source>
        <dbReference type="ARBA" id="ARBA00010093"/>
    </source>
</evidence>
<dbReference type="InterPro" id="IPR000118">
    <property type="entry name" value="Granulin"/>
</dbReference>